<dbReference type="AlphaFoldDB" id="A0A182PVH0"/>
<feature type="domain" description="Lipocalin/cytosolic fatty-acid binding" evidence="11">
    <location>
        <begin position="12"/>
        <end position="140"/>
    </location>
</feature>
<keyword evidence="6" id="KW-0732">Signal</keyword>
<dbReference type="GO" id="GO:0005576">
    <property type="term" value="C:extracellular region"/>
    <property type="evidence" value="ECO:0007669"/>
    <property type="project" value="UniProtKB-SubCell"/>
</dbReference>
<dbReference type="PROSITE" id="PS00213">
    <property type="entry name" value="LIPOCALIN"/>
    <property type="match status" value="1"/>
</dbReference>
<dbReference type="GO" id="GO:0006629">
    <property type="term" value="P:lipid metabolic process"/>
    <property type="evidence" value="ECO:0007669"/>
    <property type="project" value="TreeGrafter"/>
</dbReference>
<dbReference type="PRINTS" id="PR01273">
    <property type="entry name" value="INVTBRTCOLOR"/>
</dbReference>
<keyword evidence="8" id="KW-1015">Disulfide bond</keyword>
<evidence type="ECO:0000256" key="10">
    <source>
        <dbReference type="PIRNR" id="PIRNR036893"/>
    </source>
</evidence>
<reference evidence="13" key="1">
    <citation type="submission" date="2013-03" db="EMBL/GenBank/DDBJ databases">
        <title>The Genome Sequence of Anopheles epiroticus epiroticus2.</title>
        <authorList>
            <consortium name="The Broad Institute Genomics Platform"/>
            <person name="Neafsey D.E."/>
            <person name="Howell P."/>
            <person name="Walker B."/>
            <person name="Young S.K."/>
            <person name="Zeng Q."/>
            <person name="Gargeya S."/>
            <person name="Fitzgerald M."/>
            <person name="Haas B."/>
            <person name="Abouelleil A."/>
            <person name="Allen A.W."/>
            <person name="Alvarado L."/>
            <person name="Arachchi H.M."/>
            <person name="Berlin A.M."/>
            <person name="Chapman S.B."/>
            <person name="Gainer-Dewar J."/>
            <person name="Goldberg J."/>
            <person name="Griggs A."/>
            <person name="Gujja S."/>
            <person name="Hansen M."/>
            <person name="Howarth C."/>
            <person name="Imamovic A."/>
            <person name="Ireland A."/>
            <person name="Larimer J."/>
            <person name="McCowan C."/>
            <person name="Murphy C."/>
            <person name="Pearson M."/>
            <person name="Poon T.W."/>
            <person name="Priest M."/>
            <person name="Roberts A."/>
            <person name="Saif S."/>
            <person name="Shea T."/>
            <person name="Sisk P."/>
            <person name="Sykes S."/>
            <person name="Wortman J."/>
            <person name="Nusbaum C."/>
            <person name="Birren B."/>
        </authorList>
    </citation>
    <scope>NUCLEOTIDE SEQUENCE [LARGE SCALE GENOMIC DNA]</scope>
    <source>
        <strain evidence="13">Epiroticus2</strain>
    </source>
</reference>
<dbReference type="InterPro" id="IPR000566">
    <property type="entry name" value="Lipocln_cytosolic_FA-bd_dom"/>
</dbReference>
<dbReference type="InterPro" id="IPR012674">
    <property type="entry name" value="Calycin"/>
</dbReference>
<evidence type="ECO:0000256" key="9">
    <source>
        <dbReference type="ARBA" id="ARBA00023180"/>
    </source>
</evidence>
<dbReference type="VEuPathDB" id="VectorBase:AEPI010957"/>
<keyword evidence="13" id="KW-1185">Reference proteome</keyword>
<proteinExistence type="inferred from homology"/>
<evidence type="ECO:0000313" key="13">
    <source>
        <dbReference type="Proteomes" id="UP000075885"/>
    </source>
</evidence>
<dbReference type="GO" id="GO:0031409">
    <property type="term" value="F:pigment binding"/>
    <property type="evidence" value="ECO:0007669"/>
    <property type="project" value="InterPro"/>
</dbReference>
<keyword evidence="4" id="KW-0813">Transport</keyword>
<dbReference type="PANTHER" id="PTHR10612:SF62">
    <property type="entry name" value="LIPOCALIN_CYTOSOLIC FATTY-ACID BINDING DOMAIN-CONTAINING PROTEIN"/>
    <property type="match status" value="1"/>
</dbReference>
<name>A0A182PVH0_9DIPT</name>
<dbReference type="GO" id="GO:0000302">
    <property type="term" value="P:response to reactive oxygen species"/>
    <property type="evidence" value="ECO:0007669"/>
    <property type="project" value="TreeGrafter"/>
</dbReference>
<dbReference type="InterPro" id="IPR022272">
    <property type="entry name" value="Lipocalin_CS"/>
</dbReference>
<accession>A0A182PVH0</accession>
<dbReference type="GO" id="GO:0008289">
    <property type="term" value="F:lipid binding"/>
    <property type="evidence" value="ECO:0007669"/>
    <property type="project" value="UniProtKB-KW"/>
</dbReference>
<dbReference type="GO" id="GO:0005737">
    <property type="term" value="C:cytoplasm"/>
    <property type="evidence" value="ECO:0007669"/>
    <property type="project" value="TreeGrafter"/>
</dbReference>
<keyword evidence="7" id="KW-0446">Lipid-binding</keyword>
<keyword evidence="5" id="KW-0964">Secreted</keyword>
<dbReference type="Pfam" id="PF08212">
    <property type="entry name" value="Lipocalin_2"/>
    <property type="match status" value="1"/>
</dbReference>
<evidence type="ECO:0000256" key="3">
    <source>
        <dbReference type="ARBA" id="ARBA00019890"/>
    </source>
</evidence>
<evidence type="ECO:0000256" key="6">
    <source>
        <dbReference type="ARBA" id="ARBA00022729"/>
    </source>
</evidence>
<dbReference type="SUPFAM" id="SSF50814">
    <property type="entry name" value="Lipocalins"/>
    <property type="match status" value="1"/>
</dbReference>
<comment type="similarity">
    <text evidence="2 10">Belongs to the calycin superfamily. Lipocalin family.</text>
</comment>
<reference evidence="12" key="2">
    <citation type="submission" date="2020-05" db="UniProtKB">
        <authorList>
            <consortium name="EnsemblMetazoa"/>
        </authorList>
    </citation>
    <scope>IDENTIFICATION</scope>
    <source>
        <strain evidence="12">Epiroticus2</strain>
    </source>
</reference>
<evidence type="ECO:0000256" key="7">
    <source>
        <dbReference type="ARBA" id="ARBA00023121"/>
    </source>
</evidence>
<dbReference type="InterPro" id="IPR003057">
    <property type="entry name" value="Invtbrt_color"/>
</dbReference>
<dbReference type="Gene3D" id="2.40.128.20">
    <property type="match status" value="1"/>
</dbReference>
<keyword evidence="9" id="KW-0325">Glycoprotein</keyword>
<evidence type="ECO:0000256" key="2">
    <source>
        <dbReference type="ARBA" id="ARBA00006889"/>
    </source>
</evidence>
<dbReference type="PIRSF" id="PIRSF036893">
    <property type="entry name" value="Lipocalin_ApoD"/>
    <property type="match status" value="1"/>
</dbReference>
<evidence type="ECO:0000256" key="1">
    <source>
        <dbReference type="ARBA" id="ARBA00004613"/>
    </source>
</evidence>
<comment type="subcellular location">
    <subcellularLocation>
        <location evidence="1">Secreted</location>
    </subcellularLocation>
</comment>
<dbReference type="InterPro" id="IPR022271">
    <property type="entry name" value="Lipocalin_ApoD"/>
</dbReference>
<dbReference type="FunFam" id="2.40.128.20:FF:000003">
    <property type="entry name" value="Apolipoprotein D"/>
    <property type="match status" value="1"/>
</dbReference>
<evidence type="ECO:0000256" key="8">
    <source>
        <dbReference type="ARBA" id="ARBA00023157"/>
    </source>
</evidence>
<sequence length="168" mass="19865">MQRPEVDSLRFFDVDRYLGKWYEIQRYENDFQENLDCVQLRYTLNEDRSVQVSNSAFSLLNDSTINVVGTAELSFPDDPLVPAKLNVTFFGAPNNVSNYWVLDTDYERFSVVWNCQPVGEEQSEENFWILSRTPTLPADTEVLYRVHSIMQRYVDRSLLRFTRQLDER</sequence>
<evidence type="ECO:0000313" key="12">
    <source>
        <dbReference type="EnsemblMetazoa" id="AEPI010957-PA"/>
    </source>
</evidence>
<evidence type="ECO:0000259" key="11">
    <source>
        <dbReference type="Pfam" id="PF08212"/>
    </source>
</evidence>
<evidence type="ECO:0000256" key="4">
    <source>
        <dbReference type="ARBA" id="ARBA00022448"/>
    </source>
</evidence>
<dbReference type="PANTHER" id="PTHR10612">
    <property type="entry name" value="APOLIPOPROTEIN D"/>
    <property type="match status" value="1"/>
</dbReference>
<dbReference type="Proteomes" id="UP000075885">
    <property type="component" value="Unassembled WGS sequence"/>
</dbReference>
<dbReference type="EnsemblMetazoa" id="AEPI010957-RA">
    <property type="protein sequence ID" value="AEPI010957-PA"/>
    <property type="gene ID" value="AEPI010957"/>
</dbReference>
<evidence type="ECO:0000256" key="5">
    <source>
        <dbReference type="ARBA" id="ARBA00022525"/>
    </source>
</evidence>
<protein>
    <recommendedName>
        <fullName evidence="3">Apolipoprotein D</fullName>
    </recommendedName>
</protein>
<organism evidence="12 13">
    <name type="scientific">Anopheles epiroticus</name>
    <dbReference type="NCBI Taxonomy" id="199890"/>
    <lineage>
        <taxon>Eukaryota</taxon>
        <taxon>Metazoa</taxon>
        <taxon>Ecdysozoa</taxon>
        <taxon>Arthropoda</taxon>
        <taxon>Hexapoda</taxon>
        <taxon>Insecta</taxon>
        <taxon>Pterygota</taxon>
        <taxon>Neoptera</taxon>
        <taxon>Endopterygota</taxon>
        <taxon>Diptera</taxon>
        <taxon>Nematocera</taxon>
        <taxon>Culicoidea</taxon>
        <taxon>Culicidae</taxon>
        <taxon>Anophelinae</taxon>
        <taxon>Anopheles</taxon>
    </lineage>
</organism>
<dbReference type="CDD" id="cd19437">
    <property type="entry name" value="lipocalin_apoD-like"/>
    <property type="match status" value="1"/>
</dbReference>